<organism evidence="4 5">
    <name type="scientific">Aspergillus nomiae NRRL (strain ATCC 15546 / NRRL 13137 / CBS 260.88 / M93)</name>
    <dbReference type="NCBI Taxonomy" id="1509407"/>
    <lineage>
        <taxon>Eukaryota</taxon>
        <taxon>Fungi</taxon>
        <taxon>Dikarya</taxon>
        <taxon>Ascomycota</taxon>
        <taxon>Pezizomycotina</taxon>
        <taxon>Eurotiomycetes</taxon>
        <taxon>Eurotiomycetidae</taxon>
        <taxon>Eurotiales</taxon>
        <taxon>Aspergillaceae</taxon>
        <taxon>Aspergillus</taxon>
        <taxon>Aspergillus subgen. Circumdati</taxon>
    </lineage>
</organism>
<protein>
    <recommendedName>
        <fullName evidence="3">Methyltransferase type 12 domain-containing protein</fullName>
    </recommendedName>
</protein>
<dbReference type="InterPro" id="IPR016584">
    <property type="entry name" value="MeTrfase_VrtF"/>
</dbReference>
<dbReference type="AlphaFoldDB" id="A0A0L1IWJ3"/>
<reference evidence="4 5" key="1">
    <citation type="submission" date="2014-06" db="EMBL/GenBank/DDBJ databases">
        <title>The Genome of the Aflatoxigenic Filamentous Fungus Aspergillus nomius.</title>
        <authorList>
            <person name="Moore M.G."/>
            <person name="Shannon B.M."/>
            <person name="Brian M.M."/>
        </authorList>
    </citation>
    <scope>NUCLEOTIDE SEQUENCE [LARGE SCALE GENOMIC DNA]</scope>
    <source>
        <strain evidence="4 5">NRRL 13137</strain>
    </source>
</reference>
<evidence type="ECO:0000256" key="2">
    <source>
        <dbReference type="ARBA" id="ARBA00022603"/>
    </source>
</evidence>
<evidence type="ECO:0000259" key="3">
    <source>
        <dbReference type="Pfam" id="PF08242"/>
    </source>
</evidence>
<dbReference type="GO" id="GO:0008168">
    <property type="term" value="F:methyltransferase activity"/>
    <property type="evidence" value="ECO:0007669"/>
    <property type="project" value="UniProtKB-KW"/>
</dbReference>
<feature type="domain" description="Methyltransferase type 12" evidence="3">
    <location>
        <begin position="54"/>
        <end position="162"/>
    </location>
</feature>
<comment type="similarity">
    <text evidence="1">Belongs to the methyltransferase superfamily.</text>
</comment>
<keyword evidence="2" id="KW-0489">Methyltransferase</keyword>
<dbReference type="EMBL" id="JNOM01000246">
    <property type="protein sequence ID" value="KNG83785.1"/>
    <property type="molecule type" value="Genomic_DNA"/>
</dbReference>
<name>A0A0L1IWJ3_ASPN3</name>
<dbReference type="InterPro" id="IPR013217">
    <property type="entry name" value="Methyltransf_12"/>
</dbReference>
<comment type="caution">
    <text evidence="4">The sequence shown here is derived from an EMBL/GenBank/DDBJ whole genome shotgun (WGS) entry which is preliminary data.</text>
</comment>
<keyword evidence="2" id="KW-0808">Transferase</keyword>
<sequence length="231" mass="25799">MRQSLPQSARTYNWVSLCIYDFVVHYLATRFAWRCPTDSVLIPFFRANAGPRHMDVGVGTGYFLAAMKESPGEDPALSWPQKLVLVDLNPTCIKKAATRIALPDRTDCLVADVLKPLPDSLELGTFDSISIMFLLHCLPGPPSRKATTFVNLKSLLKEHGVLFGTTVLGKNIRYNWFASLLLSIYNFFGVFDNYGDEAKDFTNLLSQEFDHVESVVVGCVLIFKATSPRKA</sequence>
<dbReference type="GeneID" id="26809185"/>
<dbReference type="SUPFAM" id="SSF53335">
    <property type="entry name" value="S-adenosyl-L-methionine-dependent methyltransferases"/>
    <property type="match status" value="1"/>
</dbReference>
<proteinExistence type="inferred from homology"/>
<dbReference type="Gene3D" id="3.40.50.150">
    <property type="entry name" value="Vaccinia Virus protein VP39"/>
    <property type="match status" value="1"/>
</dbReference>
<dbReference type="InterPro" id="IPR029063">
    <property type="entry name" value="SAM-dependent_MTases_sf"/>
</dbReference>
<dbReference type="Proteomes" id="UP000037505">
    <property type="component" value="Unassembled WGS sequence"/>
</dbReference>
<accession>A0A0L1IWJ3</accession>
<dbReference type="GO" id="GO:0032259">
    <property type="term" value="P:methylation"/>
    <property type="evidence" value="ECO:0007669"/>
    <property type="project" value="UniProtKB-KW"/>
</dbReference>
<evidence type="ECO:0000313" key="4">
    <source>
        <dbReference type="EMBL" id="KNG83785.1"/>
    </source>
</evidence>
<evidence type="ECO:0000256" key="1">
    <source>
        <dbReference type="ARBA" id="ARBA00008361"/>
    </source>
</evidence>
<dbReference type="PIRSF" id="PIRSF011491">
    <property type="entry name" value="Mtase_YbcY_prd"/>
    <property type="match status" value="1"/>
</dbReference>
<gene>
    <name evidence="4" type="ORF">ANOM_007381</name>
</gene>
<dbReference type="CDD" id="cd02440">
    <property type="entry name" value="AdoMet_MTases"/>
    <property type="match status" value="1"/>
</dbReference>
<dbReference type="STRING" id="1509407.A0A0L1IWJ3"/>
<dbReference type="OrthoDB" id="10061782at2759"/>
<keyword evidence="5" id="KW-1185">Reference proteome</keyword>
<dbReference type="RefSeq" id="XP_015404708.1">
    <property type="nucleotide sequence ID" value="XM_015552637.1"/>
</dbReference>
<evidence type="ECO:0000313" key="5">
    <source>
        <dbReference type="Proteomes" id="UP000037505"/>
    </source>
</evidence>
<dbReference type="Pfam" id="PF08242">
    <property type="entry name" value="Methyltransf_12"/>
    <property type="match status" value="1"/>
</dbReference>